<evidence type="ECO:0008006" key="4">
    <source>
        <dbReference type="Google" id="ProtNLM"/>
    </source>
</evidence>
<organism evidence="2 3">
    <name type="scientific">Roseateles oligotrophus</name>
    <dbReference type="NCBI Taxonomy" id="1769250"/>
    <lineage>
        <taxon>Bacteria</taxon>
        <taxon>Pseudomonadati</taxon>
        <taxon>Pseudomonadota</taxon>
        <taxon>Betaproteobacteria</taxon>
        <taxon>Burkholderiales</taxon>
        <taxon>Sphaerotilaceae</taxon>
        <taxon>Roseateles</taxon>
    </lineage>
</organism>
<sequence length="342" mass="34908">MKVNLLAGHAPLVSLLAVAALSACGGGGSSSTTNEPASATPVPEKALSLTSSNYQSASQQALSAGNYLLNSGDLLNGAQAGAAPSALGVAVKQLPGLLKQFKRPALLAGAVISDSKPCSDGGKIDFTLTDSNNNGLPDEGESVVMVANACKEGSSLMAGRIEISMSKLSGVFDSTNFSATIGMKLDNFSVTTPTSSSIGKGELKLSIASSSATQTSLQIEAPNFSSSGRMGALEYQQTMTGFVISISTTTQANGQSTDSAIFRGTFSSTALEGKTLSIDTPIALTMPSNLNYPTAGKLVIKGANNSVVQMTVQPNGRVLIELDADGNGSFETSVNKAWSELY</sequence>
<evidence type="ECO:0000313" key="3">
    <source>
        <dbReference type="Proteomes" id="UP001209701"/>
    </source>
</evidence>
<reference evidence="2 3" key="1">
    <citation type="submission" date="2021-11" db="EMBL/GenBank/DDBJ databases">
        <authorList>
            <person name="Liang Q."/>
            <person name="Mou H."/>
            <person name="Liu Z."/>
        </authorList>
    </citation>
    <scope>NUCLEOTIDE SEQUENCE [LARGE SCALE GENOMIC DNA]</scope>
    <source>
        <strain evidence="2 3">CHU3</strain>
    </source>
</reference>
<keyword evidence="3" id="KW-1185">Reference proteome</keyword>
<accession>A0ABT2YM70</accession>
<protein>
    <recommendedName>
        <fullName evidence="4">Lipoprotein</fullName>
    </recommendedName>
</protein>
<name>A0ABT2YM70_9BURK</name>
<feature type="chain" id="PRO_5045996299" description="Lipoprotein" evidence="1">
    <location>
        <begin position="20"/>
        <end position="342"/>
    </location>
</feature>
<dbReference type="Proteomes" id="UP001209701">
    <property type="component" value="Unassembled WGS sequence"/>
</dbReference>
<dbReference type="EMBL" id="JAJIRN010000012">
    <property type="protein sequence ID" value="MCV2371160.1"/>
    <property type="molecule type" value="Genomic_DNA"/>
</dbReference>
<dbReference type="RefSeq" id="WP_263573736.1">
    <property type="nucleotide sequence ID" value="NZ_JAJIRN010000012.1"/>
</dbReference>
<comment type="caution">
    <text evidence="2">The sequence shown here is derived from an EMBL/GenBank/DDBJ whole genome shotgun (WGS) entry which is preliminary data.</text>
</comment>
<proteinExistence type="predicted"/>
<keyword evidence="1" id="KW-0732">Signal</keyword>
<feature type="signal peptide" evidence="1">
    <location>
        <begin position="1"/>
        <end position="19"/>
    </location>
</feature>
<gene>
    <name evidence="2" type="ORF">LNV07_23980</name>
</gene>
<evidence type="ECO:0000313" key="2">
    <source>
        <dbReference type="EMBL" id="MCV2371160.1"/>
    </source>
</evidence>
<dbReference type="PROSITE" id="PS51257">
    <property type="entry name" value="PROKAR_LIPOPROTEIN"/>
    <property type="match status" value="1"/>
</dbReference>
<evidence type="ECO:0000256" key="1">
    <source>
        <dbReference type="SAM" id="SignalP"/>
    </source>
</evidence>